<sequence>MDHDRALAANRAHWDALAAIHSAGGEATSYYDADALVAGRDSLTDAERAAVAAAVGSVAGLDVLHVQCHLGYDAISLARAGARVTGVDFSPRSLQEAAALAERCGVAVDWVLGDATALPAGLHGRFDLAYATIGVLGWIDDVGAWMRSVASTLRPGGRLVLVEIHPLYLMIGAVDPLTVDFPYANDGPRVFDEDGTYAAPNAHLEATRTVEFGHSIGEVVTAALGAGLRIDGLTEHMDVAADPRGTMLRREADGRMRLRLGGEEALPLLYALRASAR</sequence>
<evidence type="ECO:0000313" key="2">
    <source>
        <dbReference type="EMBL" id="UGS38578.1"/>
    </source>
</evidence>
<protein>
    <recommendedName>
        <fullName evidence="1">Methyltransferase domain-containing protein</fullName>
    </recommendedName>
</protein>
<dbReference type="PANTHER" id="PTHR43464">
    <property type="entry name" value="METHYLTRANSFERASE"/>
    <property type="match status" value="1"/>
</dbReference>
<proteinExistence type="predicted"/>
<dbReference type="Gene3D" id="3.40.50.150">
    <property type="entry name" value="Vaccinia Virus protein VP39"/>
    <property type="match status" value="1"/>
</dbReference>
<gene>
    <name evidence="2" type="ORF">DSM104329_05008</name>
</gene>
<dbReference type="InterPro" id="IPR029063">
    <property type="entry name" value="SAM-dependent_MTases_sf"/>
</dbReference>
<dbReference type="CDD" id="cd02440">
    <property type="entry name" value="AdoMet_MTases"/>
    <property type="match status" value="1"/>
</dbReference>
<keyword evidence="3" id="KW-1185">Reference proteome</keyword>
<organism evidence="2 3">
    <name type="scientific">Capillimicrobium parvum</name>
    <dbReference type="NCBI Taxonomy" id="2884022"/>
    <lineage>
        <taxon>Bacteria</taxon>
        <taxon>Bacillati</taxon>
        <taxon>Actinomycetota</taxon>
        <taxon>Thermoleophilia</taxon>
        <taxon>Solirubrobacterales</taxon>
        <taxon>Capillimicrobiaceae</taxon>
        <taxon>Capillimicrobium</taxon>
    </lineage>
</organism>
<dbReference type="EMBL" id="CP087164">
    <property type="protein sequence ID" value="UGS38578.1"/>
    <property type="molecule type" value="Genomic_DNA"/>
</dbReference>
<dbReference type="InterPro" id="IPR041698">
    <property type="entry name" value="Methyltransf_25"/>
</dbReference>
<reference evidence="2" key="1">
    <citation type="journal article" date="2022" name="Int. J. Syst. Evol. Microbiol.">
        <title>Pseudomonas aegrilactucae sp. nov. and Pseudomonas morbosilactucae sp. nov., pathogens causing bacterial rot of lettuce in Japan.</title>
        <authorList>
            <person name="Sawada H."/>
            <person name="Fujikawa T."/>
            <person name="Satou M."/>
        </authorList>
    </citation>
    <scope>NUCLEOTIDE SEQUENCE</scope>
    <source>
        <strain evidence="2">0166_1</strain>
    </source>
</reference>
<dbReference type="Pfam" id="PF13649">
    <property type="entry name" value="Methyltransf_25"/>
    <property type="match status" value="1"/>
</dbReference>
<feature type="domain" description="Methyltransferase" evidence="1">
    <location>
        <begin position="63"/>
        <end position="157"/>
    </location>
</feature>
<dbReference type="RefSeq" id="WP_259312598.1">
    <property type="nucleotide sequence ID" value="NZ_CP087164.1"/>
</dbReference>
<dbReference type="Proteomes" id="UP001162834">
    <property type="component" value="Chromosome"/>
</dbReference>
<name>A0A9E7C615_9ACTN</name>
<accession>A0A9E7C615</accession>
<dbReference type="KEGG" id="sbae:DSM104329_05008"/>
<evidence type="ECO:0000259" key="1">
    <source>
        <dbReference type="Pfam" id="PF13649"/>
    </source>
</evidence>
<dbReference type="GO" id="GO:0008168">
    <property type="term" value="F:methyltransferase activity"/>
    <property type="evidence" value="ECO:0007669"/>
    <property type="project" value="TreeGrafter"/>
</dbReference>
<dbReference type="PANTHER" id="PTHR43464:SF82">
    <property type="entry name" value="METHYLTRANSFERASE DOMAIN-CONTAINING PROTEIN"/>
    <property type="match status" value="1"/>
</dbReference>
<dbReference type="AlphaFoldDB" id="A0A9E7C615"/>
<evidence type="ECO:0000313" key="3">
    <source>
        <dbReference type="Proteomes" id="UP001162834"/>
    </source>
</evidence>
<dbReference type="SUPFAM" id="SSF53335">
    <property type="entry name" value="S-adenosyl-L-methionine-dependent methyltransferases"/>
    <property type="match status" value="1"/>
</dbReference>